<dbReference type="EMBL" id="JAWXVI010000011">
    <property type="protein sequence ID" value="MDX6191588.1"/>
    <property type="molecule type" value="Genomic_DNA"/>
</dbReference>
<name>A0ABU4RG73_9FLAO</name>
<gene>
    <name evidence="1" type="ORF">SGQ83_19695</name>
</gene>
<reference evidence="1 2" key="1">
    <citation type="submission" date="2023-11" db="EMBL/GenBank/DDBJ databases">
        <title>Unpublished Manusciprt.</title>
        <authorList>
            <person name="Saticioglu I.B."/>
            <person name="Ay H."/>
            <person name="Ajmi N."/>
            <person name="Altun S."/>
            <person name="Duman M."/>
        </authorList>
    </citation>
    <scope>NUCLEOTIDE SEQUENCE [LARGE SCALE GENOMIC DNA]</scope>
    <source>
        <strain evidence="1 2">Fl-318</strain>
    </source>
</reference>
<proteinExistence type="predicted"/>
<accession>A0ABU4RG73</accession>
<dbReference type="RefSeq" id="WP_230002123.1">
    <property type="nucleotide sequence ID" value="NZ_CP087134.1"/>
</dbReference>
<protein>
    <recommendedName>
        <fullName evidence="3">DUF4347 domain-containing protein</fullName>
    </recommendedName>
</protein>
<evidence type="ECO:0000313" key="1">
    <source>
        <dbReference type="EMBL" id="MDX6191588.1"/>
    </source>
</evidence>
<dbReference type="Proteomes" id="UP001273350">
    <property type="component" value="Unassembled WGS sequence"/>
</dbReference>
<sequence length="114" mass="12543">MKTNQENQVAVLNQLALVNNSQKLGNQQPDLNALSGITASHAIVTNVEFLNGKSTAIVTLFNCSEFDFEEVNRGIGITLSNHLGLASKQATLYKLNKGNLQETAIFKKQYYNNN</sequence>
<organism evidence="1 2">
    <name type="scientific">Flavobacterium cupriresistens</name>
    <dbReference type="NCBI Taxonomy" id="2893885"/>
    <lineage>
        <taxon>Bacteria</taxon>
        <taxon>Pseudomonadati</taxon>
        <taxon>Bacteroidota</taxon>
        <taxon>Flavobacteriia</taxon>
        <taxon>Flavobacteriales</taxon>
        <taxon>Flavobacteriaceae</taxon>
        <taxon>Flavobacterium</taxon>
    </lineage>
</organism>
<comment type="caution">
    <text evidence="1">The sequence shown here is derived from an EMBL/GenBank/DDBJ whole genome shotgun (WGS) entry which is preliminary data.</text>
</comment>
<evidence type="ECO:0008006" key="3">
    <source>
        <dbReference type="Google" id="ProtNLM"/>
    </source>
</evidence>
<keyword evidence="2" id="KW-1185">Reference proteome</keyword>
<evidence type="ECO:0000313" key="2">
    <source>
        <dbReference type="Proteomes" id="UP001273350"/>
    </source>
</evidence>